<organism evidence="1 2">
    <name type="scientific">Macrosiphum euphorbiae</name>
    <name type="common">potato aphid</name>
    <dbReference type="NCBI Taxonomy" id="13131"/>
    <lineage>
        <taxon>Eukaryota</taxon>
        <taxon>Metazoa</taxon>
        <taxon>Ecdysozoa</taxon>
        <taxon>Arthropoda</taxon>
        <taxon>Hexapoda</taxon>
        <taxon>Insecta</taxon>
        <taxon>Pterygota</taxon>
        <taxon>Neoptera</taxon>
        <taxon>Paraneoptera</taxon>
        <taxon>Hemiptera</taxon>
        <taxon>Sternorrhyncha</taxon>
        <taxon>Aphidomorpha</taxon>
        <taxon>Aphidoidea</taxon>
        <taxon>Aphididae</taxon>
        <taxon>Macrosiphini</taxon>
        <taxon>Macrosiphum</taxon>
    </lineage>
</organism>
<keyword evidence="2" id="KW-1185">Reference proteome</keyword>
<protein>
    <submittedName>
        <fullName evidence="1">Uncharacterized protein</fullName>
    </submittedName>
</protein>
<accession>A0AAV0W3W0</accession>
<evidence type="ECO:0000313" key="2">
    <source>
        <dbReference type="Proteomes" id="UP001160148"/>
    </source>
</evidence>
<evidence type="ECO:0000313" key="1">
    <source>
        <dbReference type="EMBL" id="CAI6350496.1"/>
    </source>
</evidence>
<comment type="caution">
    <text evidence="1">The sequence shown here is derived from an EMBL/GenBank/DDBJ whole genome shotgun (WGS) entry which is preliminary data.</text>
</comment>
<sequence length="154" mass="17855">MYISSVSSHFSEVSRLLSGYRESVCWRRFRLVFLENTVSFLGISFCFLGDDFGTNLSNRQSDDTVYNELGTAPIQRVRAYFQKRREISFISRRSNNKLFTFLNATLKKNLFHLVVSDASSFYTSADAMPSDKKIIRPFHGTSDFGRFTRRQNSK</sequence>
<reference evidence="1 2" key="1">
    <citation type="submission" date="2023-01" db="EMBL/GenBank/DDBJ databases">
        <authorList>
            <person name="Whitehead M."/>
        </authorList>
    </citation>
    <scope>NUCLEOTIDE SEQUENCE [LARGE SCALE GENOMIC DNA]</scope>
</reference>
<dbReference type="EMBL" id="CARXXK010000001">
    <property type="protein sequence ID" value="CAI6350496.1"/>
    <property type="molecule type" value="Genomic_DNA"/>
</dbReference>
<name>A0AAV0W3W0_9HEMI</name>
<dbReference type="Proteomes" id="UP001160148">
    <property type="component" value="Unassembled WGS sequence"/>
</dbReference>
<proteinExistence type="predicted"/>
<gene>
    <name evidence="1" type="ORF">MEUPH1_LOCUS6946</name>
</gene>
<dbReference type="AlphaFoldDB" id="A0AAV0W3W0"/>